<dbReference type="InterPro" id="IPR012312">
    <property type="entry name" value="Hemerythrin-like"/>
</dbReference>
<organism evidence="2 3">
    <name type="scientific">Thelonectria olida</name>
    <dbReference type="NCBI Taxonomy" id="1576542"/>
    <lineage>
        <taxon>Eukaryota</taxon>
        <taxon>Fungi</taxon>
        <taxon>Dikarya</taxon>
        <taxon>Ascomycota</taxon>
        <taxon>Pezizomycotina</taxon>
        <taxon>Sordariomycetes</taxon>
        <taxon>Hypocreomycetidae</taxon>
        <taxon>Hypocreales</taxon>
        <taxon>Nectriaceae</taxon>
        <taxon>Thelonectria</taxon>
    </lineage>
</organism>
<dbReference type="Pfam" id="PF01814">
    <property type="entry name" value="Hemerythrin"/>
    <property type="match status" value="1"/>
</dbReference>
<sequence length="251" mass="28465">MAPIYADHPFALISTPAHATEDAPDVFCRVASEMALVHNMIIRGLNSIYLQAPQVSNGNIASFLQYCSAWYDLLHVHHSGEEADFFPWVEETTGEKGLMDTNVEQHHAFQTGVEAFKAYINDCIAGRETFDGAKVVRIIDGFGETLTKHLADEIPTLLKLREYGEEKLGIMEKMFQDEGEKNMKILGLVAGLPFCFSNHDVNFEDSRWASWPPAPKIVHILSRHVTYWVHRDWWKYGACDRHGQLKPLHAV</sequence>
<dbReference type="OrthoDB" id="58416at2759"/>
<protein>
    <submittedName>
        <fullName evidence="2">Hemerythrin HHE cation binding domain-containing protein</fullName>
    </submittedName>
</protein>
<evidence type="ECO:0000259" key="1">
    <source>
        <dbReference type="Pfam" id="PF01814"/>
    </source>
</evidence>
<dbReference type="EMBL" id="JAGPYM010000009">
    <property type="protein sequence ID" value="KAH6890659.1"/>
    <property type="molecule type" value="Genomic_DNA"/>
</dbReference>
<dbReference type="Proteomes" id="UP000777438">
    <property type="component" value="Unassembled WGS sequence"/>
</dbReference>
<name>A0A9P8W634_9HYPO</name>
<comment type="caution">
    <text evidence="2">The sequence shown here is derived from an EMBL/GenBank/DDBJ whole genome shotgun (WGS) entry which is preliminary data.</text>
</comment>
<gene>
    <name evidence="2" type="ORF">B0T10DRAFT_561158</name>
</gene>
<evidence type="ECO:0000313" key="3">
    <source>
        <dbReference type="Proteomes" id="UP000777438"/>
    </source>
</evidence>
<accession>A0A9P8W634</accession>
<keyword evidence="3" id="KW-1185">Reference proteome</keyword>
<dbReference type="PANTHER" id="PTHR38048:SF2">
    <property type="entry name" value="HEMERYTHRIN-LIKE DOMAIN-CONTAINING PROTEIN"/>
    <property type="match status" value="1"/>
</dbReference>
<dbReference type="InterPro" id="IPR053206">
    <property type="entry name" value="Dimeric_xanthone_biosynth"/>
</dbReference>
<dbReference type="AlphaFoldDB" id="A0A9P8W634"/>
<proteinExistence type="predicted"/>
<reference evidence="2 3" key="1">
    <citation type="journal article" date="2021" name="Nat. Commun.">
        <title>Genetic determinants of endophytism in the Arabidopsis root mycobiome.</title>
        <authorList>
            <person name="Mesny F."/>
            <person name="Miyauchi S."/>
            <person name="Thiergart T."/>
            <person name="Pickel B."/>
            <person name="Atanasova L."/>
            <person name="Karlsson M."/>
            <person name="Huettel B."/>
            <person name="Barry K.W."/>
            <person name="Haridas S."/>
            <person name="Chen C."/>
            <person name="Bauer D."/>
            <person name="Andreopoulos W."/>
            <person name="Pangilinan J."/>
            <person name="LaButti K."/>
            <person name="Riley R."/>
            <person name="Lipzen A."/>
            <person name="Clum A."/>
            <person name="Drula E."/>
            <person name="Henrissat B."/>
            <person name="Kohler A."/>
            <person name="Grigoriev I.V."/>
            <person name="Martin F.M."/>
            <person name="Hacquard S."/>
        </authorList>
    </citation>
    <scope>NUCLEOTIDE SEQUENCE [LARGE SCALE GENOMIC DNA]</scope>
    <source>
        <strain evidence="2 3">MPI-CAGE-CH-0241</strain>
    </source>
</reference>
<feature type="domain" description="Hemerythrin-like" evidence="1">
    <location>
        <begin position="33"/>
        <end position="153"/>
    </location>
</feature>
<dbReference type="Gene3D" id="1.20.120.520">
    <property type="entry name" value="nmb1532 protein domain like"/>
    <property type="match status" value="1"/>
</dbReference>
<dbReference type="CDD" id="cd12108">
    <property type="entry name" value="Hr-like"/>
    <property type="match status" value="1"/>
</dbReference>
<evidence type="ECO:0000313" key="2">
    <source>
        <dbReference type="EMBL" id="KAH6890659.1"/>
    </source>
</evidence>
<dbReference type="PANTHER" id="PTHR38048">
    <property type="entry name" value="EXPRESSED PROTEIN"/>
    <property type="match status" value="1"/>
</dbReference>